<organism evidence="7 8">
    <name type="scientific">Exophiala sideris</name>
    <dbReference type="NCBI Taxonomy" id="1016849"/>
    <lineage>
        <taxon>Eukaryota</taxon>
        <taxon>Fungi</taxon>
        <taxon>Dikarya</taxon>
        <taxon>Ascomycota</taxon>
        <taxon>Pezizomycotina</taxon>
        <taxon>Eurotiomycetes</taxon>
        <taxon>Chaetothyriomycetidae</taxon>
        <taxon>Chaetothyriales</taxon>
        <taxon>Herpotrichiellaceae</taxon>
        <taxon>Exophiala</taxon>
    </lineage>
</organism>
<feature type="transmembrane region" description="Helical" evidence="6">
    <location>
        <begin position="369"/>
        <end position="392"/>
    </location>
</feature>
<evidence type="ECO:0000256" key="6">
    <source>
        <dbReference type="SAM" id="Phobius"/>
    </source>
</evidence>
<feature type="region of interest" description="Disordered" evidence="5">
    <location>
        <begin position="22"/>
        <end position="56"/>
    </location>
</feature>
<keyword evidence="2 6" id="KW-0812">Transmembrane</keyword>
<feature type="compositionally biased region" description="Polar residues" evidence="5">
    <location>
        <begin position="73"/>
        <end position="82"/>
    </location>
</feature>
<gene>
    <name evidence="7" type="ORF">PV11_02021</name>
</gene>
<comment type="subcellular location">
    <subcellularLocation>
        <location evidence="1">Membrane</location>
        <topology evidence="1">Multi-pass membrane protein</topology>
    </subcellularLocation>
</comment>
<feature type="compositionally biased region" description="Low complexity" evidence="5">
    <location>
        <begin position="29"/>
        <end position="41"/>
    </location>
</feature>
<evidence type="ECO:0000256" key="5">
    <source>
        <dbReference type="SAM" id="MobiDB-lite"/>
    </source>
</evidence>
<dbReference type="InterPro" id="IPR050598">
    <property type="entry name" value="AminoAcid_Transporter"/>
</dbReference>
<feature type="transmembrane region" description="Helical" evidence="6">
    <location>
        <begin position="286"/>
        <end position="306"/>
    </location>
</feature>
<dbReference type="OrthoDB" id="5982228at2759"/>
<dbReference type="AlphaFoldDB" id="A0A0D1YXX5"/>
<dbReference type="EMBL" id="KN846951">
    <property type="protein sequence ID" value="KIV86409.1"/>
    <property type="molecule type" value="Genomic_DNA"/>
</dbReference>
<feature type="transmembrane region" description="Helical" evidence="6">
    <location>
        <begin position="256"/>
        <end position="274"/>
    </location>
</feature>
<protein>
    <recommendedName>
        <fullName evidence="9">Amino acid permease/ SLC12A domain-containing protein</fullName>
    </recommendedName>
</protein>
<dbReference type="Pfam" id="PF13520">
    <property type="entry name" value="AA_permease_2"/>
    <property type="match status" value="1"/>
</dbReference>
<accession>A0A0D1YXX5</accession>
<evidence type="ECO:0000313" key="8">
    <source>
        <dbReference type="Proteomes" id="UP000053599"/>
    </source>
</evidence>
<dbReference type="PANTHER" id="PTHR11785:SF382">
    <property type="entry name" value="LOW-AFFINITY METHIONINE PERMEASE"/>
    <property type="match status" value="1"/>
</dbReference>
<dbReference type="GO" id="GO:0016020">
    <property type="term" value="C:membrane"/>
    <property type="evidence" value="ECO:0007669"/>
    <property type="project" value="UniProtKB-SubCell"/>
</dbReference>
<feature type="transmembrane region" description="Helical" evidence="6">
    <location>
        <begin position="539"/>
        <end position="555"/>
    </location>
</feature>
<feature type="transmembrane region" description="Helical" evidence="6">
    <location>
        <begin position="218"/>
        <end position="244"/>
    </location>
</feature>
<keyword evidence="3 6" id="KW-1133">Transmembrane helix</keyword>
<evidence type="ECO:0000256" key="2">
    <source>
        <dbReference type="ARBA" id="ARBA00022692"/>
    </source>
</evidence>
<feature type="transmembrane region" description="Helical" evidence="6">
    <location>
        <begin position="175"/>
        <end position="197"/>
    </location>
</feature>
<proteinExistence type="predicted"/>
<feature type="region of interest" description="Disordered" evidence="5">
    <location>
        <begin position="73"/>
        <end position="93"/>
    </location>
</feature>
<dbReference type="PANTHER" id="PTHR11785">
    <property type="entry name" value="AMINO ACID TRANSPORTER"/>
    <property type="match status" value="1"/>
</dbReference>
<feature type="transmembrane region" description="Helical" evidence="6">
    <location>
        <begin position="493"/>
        <end position="519"/>
    </location>
</feature>
<reference evidence="7 8" key="1">
    <citation type="submission" date="2015-01" db="EMBL/GenBank/DDBJ databases">
        <title>The Genome Sequence of Exophiala sideris CBS121828.</title>
        <authorList>
            <consortium name="The Broad Institute Genomics Platform"/>
            <person name="Cuomo C."/>
            <person name="de Hoog S."/>
            <person name="Gorbushina A."/>
            <person name="Stielow B."/>
            <person name="Teixiera M."/>
            <person name="Abouelleil A."/>
            <person name="Chapman S.B."/>
            <person name="Priest M."/>
            <person name="Young S.K."/>
            <person name="Wortman J."/>
            <person name="Nusbaum C."/>
            <person name="Birren B."/>
        </authorList>
    </citation>
    <scope>NUCLEOTIDE SEQUENCE [LARGE SCALE GENOMIC DNA]</scope>
    <source>
        <strain evidence="7 8">CBS 121828</strain>
    </source>
</reference>
<feature type="compositionally biased region" description="Polar residues" evidence="5">
    <location>
        <begin position="42"/>
        <end position="52"/>
    </location>
</feature>
<feature type="transmembrane region" description="Helical" evidence="6">
    <location>
        <begin position="467"/>
        <end position="487"/>
    </location>
</feature>
<dbReference type="InterPro" id="IPR002293">
    <property type="entry name" value="AA/rel_permease1"/>
</dbReference>
<dbReference type="Gene3D" id="1.20.1740.10">
    <property type="entry name" value="Amino acid/polyamine transporter I"/>
    <property type="match status" value="1"/>
</dbReference>
<evidence type="ECO:0000256" key="3">
    <source>
        <dbReference type="ARBA" id="ARBA00022989"/>
    </source>
</evidence>
<evidence type="ECO:0008006" key="9">
    <source>
        <dbReference type="Google" id="ProtNLM"/>
    </source>
</evidence>
<sequence>MDRPKSLGEGLTSSIATAWSSPALNCRSPVTPRIPRTPRTPYSQNAIPQQSHPAEDEDACPILPSGLTFSLPTIPSSSTQNGHNKKGKISRPPNLKPECLHTSSLCQPHGEDNFLPLSALSITPSLINQPKPVAQEHHLTTFSAVNLILGKTVGVGVYSVPSSIFAEVGSVGMTLLIWVIGAVISFCGMSVYLDLGTALPRSGGERVYLERIFRQPRMLATCMFMAYVVLLGFSTPNCIILGNYAVSALGFQPNVWSVRGLAVFVVTLACLIHARAPSTGLRIINILGVGKMLILAAVILSGLASISRTSTSDAPSVASQNFTSIWEGTSTKPYNYATALLQVLYCFRGYNTANQVMSEVRNPISTIKIAAPVALSIASVGYILANVAYFCAVEKEDFRTSGVVIASHFLRNVFGPVWGEQILPCFIIISAFGNIAATSFAQARVNQELGAQGLLPMSSFWRKKNSAGAPGPGLFLHWLVSVLVIVLPPPGEIYTFLVEIGGYPVSVLSVAISAGLLYLQISPRERWQSPCPAKRLHTLIFLLSNFLLLIFPWLNPGEGQGNTRFAYYAYPATSLGILGMGGLYWVFWRPRHTEPSMPGTPLLRRWESSYPSTSPNEDEGGDVVGLLRYQRSTAGKELNRVFVVEDEMELEESEDDSSPAEVATSGVCQIHASDRCIAAECPVPGHFAKLLEDSVAVPLFMGAAPSKLELSRINLIDGPQPIYDRILKAIKFDDEEADVEFKEGDVVGGEADVVGEEANVEIEGTM</sequence>
<keyword evidence="4 6" id="KW-0472">Membrane</keyword>
<dbReference type="STRING" id="1016849.A0A0D1YXX5"/>
<dbReference type="Proteomes" id="UP000053599">
    <property type="component" value="Unassembled WGS sequence"/>
</dbReference>
<dbReference type="GO" id="GO:0015179">
    <property type="term" value="F:L-amino acid transmembrane transporter activity"/>
    <property type="evidence" value="ECO:0007669"/>
    <property type="project" value="TreeGrafter"/>
</dbReference>
<evidence type="ECO:0000256" key="4">
    <source>
        <dbReference type="ARBA" id="ARBA00023136"/>
    </source>
</evidence>
<dbReference type="HOGENOM" id="CLU_013661_2_0_1"/>
<name>A0A0D1YXX5_9EURO</name>
<evidence type="ECO:0000313" key="7">
    <source>
        <dbReference type="EMBL" id="KIV86409.1"/>
    </source>
</evidence>
<evidence type="ECO:0000256" key="1">
    <source>
        <dbReference type="ARBA" id="ARBA00004141"/>
    </source>
</evidence>
<feature type="transmembrane region" description="Helical" evidence="6">
    <location>
        <begin position="567"/>
        <end position="587"/>
    </location>
</feature>